<dbReference type="PANTHER" id="PTHR43495">
    <property type="entry name" value="GABA PERMEASE"/>
    <property type="match status" value="1"/>
</dbReference>
<feature type="transmembrane region" description="Helical" evidence="7">
    <location>
        <begin position="45"/>
        <end position="70"/>
    </location>
</feature>
<evidence type="ECO:0000256" key="6">
    <source>
        <dbReference type="ARBA" id="ARBA00023136"/>
    </source>
</evidence>
<dbReference type="Pfam" id="PF00324">
    <property type="entry name" value="AA_permease"/>
    <property type="match status" value="1"/>
</dbReference>
<accession>A0A4R2RQM3</accession>
<proteinExistence type="predicted"/>
<feature type="transmembrane region" description="Helical" evidence="7">
    <location>
        <begin position="91"/>
        <end position="114"/>
    </location>
</feature>
<organism evidence="9 10">
    <name type="scientific">Baia soyae</name>
    <dbReference type="NCBI Taxonomy" id="1544746"/>
    <lineage>
        <taxon>Bacteria</taxon>
        <taxon>Bacillati</taxon>
        <taxon>Bacillota</taxon>
        <taxon>Bacilli</taxon>
        <taxon>Bacillales</taxon>
        <taxon>Thermoactinomycetaceae</taxon>
        <taxon>Baia</taxon>
    </lineage>
</organism>
<sequence>MLETTQNGLKRSMKSRHLFMIALGGVLGTGFFNMSGYAIQTAGPLGSVLAYLIGGLIMYFVMLCLGELSVAMPTAGSFQEYSTRFIGPSHGFVVGWLYWLGWAATVALELVMIGGAMQRWFPDIHIVVWSILFGSVMFLVNAFSGRSFAEAEFWFASIKISAVVLFILIGGAAMFGFIDIKSASSAPLFSNFTKDGLFPTGISSIFVTMLAVNFAFQGTELIGVAAGESKDPERVIPRAIRQTVWRTILFFGLAMTVLNAIVPFKQAGVLESPFVFALEQIGVPYAADIMNAVVLVALLSVANSGLYAASRMLYSLSGNKMAPKAFGKINSSGVPFIALLISFVVAALSFLTYFLPSDKVYQGLMNIAGMTAILSWIMICASQFFFRRKYLAQGGKVEDLKYRTPWYPFVPIFGFICCVAVFVSNWFDEATKIYVQYGVPAVLVMYLVYFLFMRKNGGEIKKQKADFMSIINTKRKEKA</sequence>
<dbReference type="RefSeq" id="WP_131849360.1">
    <property type="nucleotide sequence ID" value="NZ_SLXV01000032.1"/>
</dbReference>
<comment type="subcellular location">
    <subcellularLocation>
        <location evidence="1">Membrane</location>
        <topology evidence="1">Multi-pass membrane protein</topology>
    </subcellularLocation>
</comment>
<dbReference type="PROSITE" id="PS00218">
    <property type="entry name" value="AMINO_ACID_PERMEASE_1"/>
    <property type="match status" value="1"/>
</dbReference>
<feature type="domain" description="Amino acid permease/ SLC12A" evidence="8">
    <location>
        <begin position="17"/>
        <end position="455"/>
    </location>
</feature>
<evidence type="ECO:0000256" key="4">
    <source>
        <dbReference type="ARBA" id="ARBA00022970"/>
    </source>
</evidence>
<keyword evidence="2" id="KW-0813">Transport</keyword>
<feature type="transmembrane region" description="Helical" evidence="7">
    <location>
        <begin position="433"/>
        <end position="452"/>
    </location>
</feature>
<evidence type="ECO:0000256" key="3">
    <source>
        <dbReference type="ARBA" id="ARBA00022692"/>
    </source>
</evidence>
<name>A0A4R2RQM3_9BACL</name>
<feature type="transmembrane region" description="Helical" evidence="7">
    <location>
        <begin position="156"/>
        <end position="178"/>
    </location>
</feature>
<keyword evidence="4" id="KW-0029">Amino-acid transport</keyword>
<dbReference type="InterPro" id="IPR004841">
    <property type="entry name" value="AA-permease/SLC12A_dom"/>
</dbReference>
<keyword evidence="3 7" id="KW-0812">Transmembrane</keyword>
<feature type="transmembrane region" description="Helical" evidence="7">
    <location>
        <begin position="244"/>
        <end position="264"/>
    </location>
</feature>
<dbReference type="AlphaFoldDB" id="A0A4R2RQM3"/>
<evidence type="ECO:0000256" key="7">
    <source>
        <dbReference type="SAM" id="Phobius"/>
    </source>
</evidence>
<protein>
    <submittedName>
        <fullName evidence="9">Arginine:proton symporter (AAT family)</fullName>
    </submittedName>
</protein>
<feature type="transmembrane region" description="Helical" evidence="7">
    <location>
        <begin position="198"/>
        <end position="216"/>
    </location>
</feature>
<dbReference type="GO" id="GO:0006865">
    <property type="term" value="P:amino acid transport"/>
    <property type="evidence" value="ECO:0007669"/>
    <property type="project" value="UniProtKB-KW"/>
</dbReference>
<dbReference type="Gene3D" id="1.20.1740.10">
    <property type="entry name" value="Amino acid/polyamine transporter I"/>
    <property type="match status" value="1"/>
</dbReference>
<dbReference type="PIRSF" id="PIRSF006060">
    <property type="entry name" value="AA_transporter"/>
    <property type="match status" value="1"/>
</dbReference>
<dbReference type="GO" id="GO:0016020">
    <property type="term" value="C:membrane"/>
    <property type="evidence" value="ECO:0007669"/>
    <property type="project" value="UniProtKB-SubCell"/>
</dbReference>
<dbReference type="Proteomes" id="UP000294746">
    <property type="component" value="Unassembled WGS sequence"/>
</dbReference>
<dbReference type="EMBL" id="SLXV01000032">
    <property type="protein sequence ID" value="TCP65563.1"/>
    <property type="molecule type" value="Genomic_DNA"/>
</dbReference>
<evidence type="ECO:0000256" key="5">
    <source>
        <dbReference type="ARBA" id="ARBA00022989"/>
    </source>
</evidence>
<evidence type="ECO:0000313" key="9">
    <source>
        <dbReference type="EMBL" id="TCP65563.1"/>
    </source>
</evidence>
<dbReference type="FunFam" id="1.20.1740.10:FF:000001">
    <property type="entry name" value="Amino acid permease"/>
    <property type="match status" value="1"/>
</dbReference>
<dbReference type="OrthoDB" id="9780162at2"/>
<keyword evidence="6 7" id="KW-0472">Membrane</keyword>
<keyword evidence="10" id="KW-1185">Reference proteome</keyword>
<feature type="transmembrane region" description="Helical" evidence="7">
    <location>
        <begin position="18"/>
        <end position="39"/>
    </location>
</feature>
<feature type="transmembrane region" description="Helical" evidence="7">
    <location>
        <begin position="292"/>
        <end position="314"/>
    </location>
</feature>
<dbReference type="PANTHER" id="PTHR43495:SF5">
    <property type="entry name" value="GAMMA-AMINOBUTYRIC ACID PERMEASE"/>
    <property type="match status" value="1"/>
</dbReference>
<evidence type="ECO:0000256" key="1">
    <source>
        <dbReference type="ARBA" id="ARBA00004141"/>
    </source>
</evidence>
<feature type="transmembrane region" description="Helical" evidence="7">
    <location>
        <begin position="367"/>
        <end position="386"/>
    </location>
</feature>
<comment type="caution">
    <text evidence="9">The sequence shown here is derived from an EMBL/GenBank/DDBJ whole genome shotgun (WGS) entry which is preliminary data.</text>
</comment>
<feature type="transmembrane region" description="Helical" evidence="7">
    <location>
        <begin position="406"/>
        <end position="427"/>
    </location>
</feature>
<evidence type="ECO:0000256" key="2">
    <source>
        <dbReference type="ARBA" id="ARBA00022448"/>
    </source>
</evidence>
<feature type="transmembrane region" description="Helical" evidence="7">
    <location>
        <begin position="334"/>
        <end position="355"/>
    </location>
</feature>
<feature type="transmembrane region" description="Helical" evidence="7">
    <location>
        <begin position="126"/>
        <end position="144"/>
    </location>
</feature>
<evidence type="ECO:0000259" key="8">
    <source>
        <dbReference type="Pfam" id="PF00324"/>
    </source>
</evidence>
<dbReference type="GO" id="GO:0055085">
    <property type="term" value="P:transmembrane transport"/>
    <property type="evidence" value="ECO:0007669"/>
    <property type="project" value="InterPro"/>
</dbReference>
<reference evidence="9 10" key="1">
    <citation type="submission" date="2019-03" db="EMBL/GenBank/DDBJ databases">
        <title>Genomic Encyclopedia of Type Strains, Phase IV (KMG-IV): sequencing the most valuable type-strain genomes for metagenomic binning, comparative biology and taxonomic classification.</title>
        <authorList>
            <person name="Goeker M."/>
        </authorList>
    </citation>
    <scope>NUCLEOTIDE SEQUENCE [LARGE SCALE GENOMIC DNA]</scope>
    <source>
        <strain evidence="9 10">DSM 46831</strain>
    </source>
</reference>
<dbReference type="InterPro" id="IPR004840">
    <property type="entry name" value="Amino_acid_permease_CS"/>
</dbReference>
<evidence type="ECO:0000313" key="10">
    <source>
        <dbReference type="Proteomes" id="UP000294746"/>
    </source>
</evidence>
<keyword evidence="5 7" id="KW-1133">Transmembrane helix</keyword>
<gene>
    <name evidence="9" type="ORF">EDD57_13246</name>
</gene>